<gene>
    <name evidence="6" type="ordered locus">Tcr_0328</name>
</gene>
<dbReference type="InterPro" id="IPR050090">
    <property type="entry name" value="Tyrosine_recombinase_XerCD"/>
</dbReference>
<dbReference type="Gene3D" id="1.10.443.10">
    <property type="entry name" value="Intergrase catalytic core"/>
    <property type="match status" value="1"/>
</dbReference>
<dbReference type="InterPro" id="IPR013762">
    <property type="entry name" value="Integrase-like_cat_sf"/>
</dbReference>
<evidence type="ECO:0000313" key="6">
    <source>
        <dbReference type="EMBL" id="ABB40924.1"/>
    </source>
</evidence>
<evidence type="ECO:0000256" key="2">
    <source>
        <dbReference type="ARBA" id="ARBA00022908"/>
    </source>
</evidence>
<dbReference type="SUPFAM" id="SSF56349">
    <property type="entry name" value="DNA breaking-rejoining enzymes"/>
    <property type="match status" value="1"/>
</dbReference>
<protein>
    <submittedName>
        <fullName evidence="6">Phage integrase family protein</fullName>
    </submittedName>
</protein>
<evidence type="ECO:0000256" key="1">
    <source>
        <dbReference type="ARBA" id="ARBA00008857"/>
    </source>
</evidence>
<dbReference type="HOGENOM" id="CLU_048231_2_0_6"/>
<feature type="domain" description="Tyr recombinase" evidence="5">
    <location>
        <begin position="162"/>
        <end position="383"/>
    </location>
</feature>
<evidence type="ECO:0000256" key="3">
    <source>
        <dbReference type="ARBA" id="ARBA00023125"/>
    </source>
</evidence>
<dbReference type="InterPro" id="IPR011010">
    <property type="entry name" value="DNA_brk_join_enz"/>
</dbReference>
<dbReference type="Pfam" id="PF00589">
    <property type="entry name" value="Phage_integrase"/>
    <property type="match status" value="1"/>
</dbReference>
<evidence type="ECO:0000259" key="5">
    <source>
        <dbReference type="PROSITE" id="PS51898"/>
    </source>
</evidence>
<dbReference type="OrthoDB" id="6819422at2"/>
<organism evidence="6">
    <name type="scientific">Hydrogenovibrio crunogenus (strain DSM 25203 / XCL-2)</name>
    <name type="common">Thiomicrospira crunogena</name>
    <dbReference type="NCBI Taxonomy" id="317025"/>
    <lineage>
        <taxon>Bacteria</taxon>
        <taxon>Pseudomonadati</taxon>
        <taxon>Pseudomonadota</taxon>
        <taxon>Gammaproteobacteria</taxon>
        <taxon>Thiotrichales</taxon>
        <taxon>Piscirickettsiaceae</taxon>
        <taxon>Hydrogenovibrio</taxon>
    </lineage>
</organism>
<accession>Q31IU9</accession>
<dbReference type="CDD" id="cd00397">
    <property type="entry name" value="DNA_BRE_C"/>
    <property type="match status" value="1"/>
</dbReference>
<dbReference type="GO" id="GO:0015074">
    <property type="term" value="P:DNA integration"/>
    <property type="evidence" value="ECO:0007669"/>
    <property type="project" value="UniProtKB-KW"/>
</dbReference>
<dbReference type="eggNOG" id="COG0582">
    <property type="taxonomic scope" value="Bacteria"/>
</dbReference>
<dbReference type="GO" id="GO:0003677">
    <property type="term" value="F:DNA binding"/>
    <property type="evidence" value="ECO:0007669"/>
    <property type="project" value="UniProtKB-KW"/>
</dbReference>
<dbReference type="PANTHER" id="PTHR30349">
    <property type="entry name" value="PHAGE INTEGRASE-RELATED"/>
    <property type="match status" value="1"/>
</dbReference>
<dbReference type="InterPro" id="IPR002104">
    <property type="entry name" value="Integrase_catalytic"/>
</dbReference>
<proteinExistence type="inferred from homology"/>
<comment type="similarity">
    <text evidence="1">Belongs to the 'phage' integrase family.</text>
</comment>
<dbReference type="PROSITE" id="PS51898">
    <property type="entry name" value="TYR_RECOMBINASE"/>
    <property type="match status" value="1"/>
</dbReference>
<dbReference type="KEGG" id="tcx:Tcr_0328"/>
<keyword evidence="2" id="KW-0229">DNA integration</keyword>
<reference evidence="6" key="1">
    <citation type="submission" date="2006-07" db="EMBL/GenBank/DDBJ databases">
        <title>Complete sequence of Thiomicrospira crunogena XCL-2.</title>
        <authorList>
            <consortium name="US DOE Joint Genome Institute"/>
            <person name="Copeland A."/>
            <person name="Lucas S."/>
            <person name="Lapidus A."/>
            <person name="Barry K."/>
            <person name="Detter J.C."/>
            <person name="Glavina del Rio T."/>
            <person name="Hammon N."/>
            <person name="Israni S."/>
            <person name="Dalin E."/>
            <person name="Tice H."/>
            <person name="Pitluck S."/>
            <person name="Chain P."/>
            <person name="Malfatti S."/>
            <person name="Shin M."/>
            <person name="Vergez L."/>
            <person name="Schmutz J."/>
            <person name="Larimer F."/>
            <person name="Land M."/>
            <person name="Hauser L."/>
            <person name="Kyrpides N."/>
            <person name="Lykidis A."/>
            <person name="Scott K.M."/>
            <person name="Sievert S."/>
            <person name="Kerfeld C."/>
            <person name="Freyermuth S."/>
            <person name="Dobrinski K."/>
            <person name="Boller A."/>
            <person name="Fitzpatrick K."/>
            <person name="Thoma P."/>
            <person name="Moore J."/>
            <person name="Richardson P."/>
        </authorList>
    </citation>
    <scope>NUCLEOTIDE SEQUENCE</scope>
    <source>
        <strain evidence="6">XCL-2</strain>
    </source>
</reference>
<keyword evidence="4" id="KW-0233">DNA recombination</keyword>
<dbReference type="GO" id="GO:0006310">
    <property type="term" value="P:DNA recombination"/>
    <property type="evidence" value="ECO:0007669"/>
    <property type="project" value="UniProtKB-KW"/>
</dbReference>
<name>Q31IU9_HYDCU</name>
<dbReference type="EMBL" id="CP000109">
    <property type="protein sequence ID" value="ABB40924.1"/>
    <property type="molecule type" value="Genomic_DNA"/>
</dbReference>
<evidence type="ECO:0000256" key="4">
    <source>
        <dbReference type="ARBA" id="ARBA00023172"/>
    </source>
</evidence>
<dbReference type="STRING" id="317025.Tcr_0328"/>
<dbReference type="AlphaFoldDB" id="Q31IU9"/>
<dbReference type="PANTHER" id="PTHR30349:SF41">
    <property type="entry name" value="INTEGRASE_RECOMBINASE PROTEIN MJ0367-RELATED"/>
    <property type="match status" value="1"/>
</dbReference>
<sequence length="394" mass="44913">MGSGERYCLLVEAGSGVPLFYPNLFITTQVRNASLSFSSMESALSSISVLLKFCDEHQIDLVERLRSGTFLKLNEVDALADYCQFNRSSKVAANKVTSLTKIRKPRVANETVYRRLSVIAKYLEWLGSLLGVGGVENQKKLSALVKKVRSRRPVKKGRNQSLIDKGLTDEQVDLLFEVFRPESDLNPFEGESTKVRNRLMFLMLHYLGIRMGELLSIKVKDIDFSNNQIVIARRADEKSDPRVDQPLVKTMDRRIPLKESLAAEIHNYVVNYRRKELPARKHEYLFVVHKPGPTSGQPVSKATYNKVMTTVKALSPKLIDFTGHALRHKWNERFSQLMDSMDEPHDEVKQEQLRSWLMGWKQGSGTAAHYNQRYIRSKAESVALILQNELVTKG</sequence>
<keyword evidence="3" id="KW-0238">DNA-binding</keyword>